<dbReference type="EMBL" id="JAJVCN010000001">
    <property type="protein sequence ID" value="MCE7002364.1"/>
    <property type="molecule type" value="Genomic_DNA"/>
</dbReference>
<keyword evidence="2" id="KW-1185">Reference proteome</keyword>
<sequence>MLFLATGRIVRPEETDAHMEEEVLVFNELKAEGVLQEVYFSQPGPGVVSVVDAPSPDAARAHLHRLRLSR</sequence>
<organism evidence="1 2">
    <name type="scientific">Kibdelosporangium philippinense</name>
    <dbReference type="NCBI Taxonomy" id="211113"/>
    <lineage>
        <taxon>Bacteria</taxon>
        <taxon>Bacillati</taxon>
        <taxon>Actinomycetota</taxon>
        <taxon>Actinomycetes</taxon>
        <taxon>Pseudonocardiales</taxon>
        <taxon>Pseudonocardiaceae</taxon>
        <taxon>Kibdelosporangium</taxon>
    </lineage>
</organism>
<comment type="caution">
    <text evidence="1">The sequence shown here is derived from an EMBL/GenBank/DDBJ whole genome shotgun (WGS) entry which is preliminary data.</text>
</comment>
<protein>
    <recommendedName>
        <fullName evidence="3">DUF2007 domain-containing protein</fullName>
    </recommendedName>
</protein>
<proteinExistence type="predicted"/>
<evidence type="ECO:0008006" key="3">
    <source>
        <dbReference type="Google" id="ProtNLM"/>
    </source>
</evidence>
<evidence type="ECO:0000313" key="2">
    <source>
        <dbReference type="Proteomes" id="UP001521150"/>
    </source>
</evidence>
<name>A0ABS8Z5Q6_9PSEU</name>
<evidence type="ECO:0000313" key="1">
    <source>
        <dbReference type="EMBL" id="MCE7002364.1"/>
    </source>
</evidence>
<reference evidence="1 2" key="1">
    <citation type="submission" date="2021-12" db="EMBL/GenBank/DDBJ databases">
        <title>Genome sequence of Kibdelosporangium philippinense ATCC 49844.</title>
        <authorList>
            <person name="Fedorov E.A."/>
            <person name="Omeragic M."/>
            <person name="Shalygina K.F."/>
            <person name="Maclea K.S."/>
        </authorList>
    </citation>
    <scope>NUCLEOTIDE SEQUENCE [LARGE SCALE GENOMIC DNA]</scope>
    <source>
        <strain evidence="1 2">ATCC 49844</strain>
    </source>
</reference>
<dbReference type="Proteomes" id="UP001521150">
    <property type="component" value="Unassembled WGS sequence"/>
</dbReference>
<gene>
    <name evidence="1" type="ORF">LWC34_05890</name>
</gene>
<dbReference type="RefSeq" id="WP_233723421.1">
    <property type="nucleotide sequence ID" value="NZ_JAJVCN010000001.1"/>
</dbReference>
<dbReference type="Gene3D" id="3.30.70.1060">
    <property type="entry name" value="Dimeric alpha+beta barrel"/>
    <property type="match status" value="1"/>
</dbReference>
<accession>A0ABS8Z5Q6</accession>